<dbReference type="Proteomes" id="UP000663499">
    <property type="component" value="Chromosome"/>
</dbReference>
<evidence type="ECO:0000313" key="4">
    <source>
        <dbReference type="Proteomes" id="UP000663499"/>
    </source>
</evidence>
<accession>A0A974XKT0</accession>
<evidence type="ECO:0000256" key="1">
    <source>
        <dbReference type="SAM" id="Phobius"/>
    </source>
</evidence>
<dbReference type="GO" id="GO:0008641">
    <property type="term" value="F:ubiquitin-like modifier activating enzyme activity"/>
    <property type="evidence" value="ECO:0007669"/>
    <property type="project" value="InterPro"/>
</dbReference>
<evidence type="ECO:0000313" key="3">
    <source>
        <dbReference type="EMBL" id="QSX07786.1"/>
    </source>
</evidence>
<feature type="transmembrane region" description="Helical" evidence="1">
    <location>
        <begin position="20"/>
        <end position="42"/>
    </location>
</feature>
<dbReference type="PANTHER" id="PTHR43267:SF1">
    <property type="entry name" value="TRNA THREONYLCARBAMOYLADENOSINE DEHYDRATASE"/>
    <property type="match status" value="1"/>
</dbReference>
<protein>
    <submittedName>
        <fullName evidence="3">HesA/MoeB/ThiF family protein</fullName>
    </submittedName>
</protein>
<dbReference type="GO" id="GO:0061504">
    <property type="term" value="P:cyclic threonylcarbamoyladenosine biosynthetic process"/>
    <property type="evidence" value="ECO:0007669"/>
    <property type="project" value="TreeGrafter"/>
</dbReference>
<dbReference type="Gene3D" id="3.40.50.720">
    <property type="entry name" value="NAD(P)-binding Rossmann-like Domain"/>
    <property type="match status" value="1"/>
</dbReference>
<feature type="domain" description="THIF-type NAD/FAD binding fold" evidence="2">
    <location>
        <begin position="5"/>
        <end position="227"/>
    </location>
</feature>
<organism evidence="3 4">
    <name type="scientific">Alkalibacter rhizosphaerae</name>
    <dbReference type="NCBI Taxonomy" id="2815577"/>
    <lineage>
        <taxon>Bacteria</taxon>
        <taxon>Bacillati</taxon>
        <taxon>Bacillota</taxon>
        <taxon>Clostridia</taxon>
        <taxon>Eubacteriales</taxon>
        <taxon>Eubacteriaceae</taxon>
        <taxon>Alkalibacter</taxon>
    </lineage>
</organism>
<sequence>MEERYSRNIGMFSVEEMETLLTKVVAVIGCGGLGGFLIEMVARLGVKKMIVVDSDVFDPTNFNRQLLSDEDSVGVKKALQAEKRIKRINSAIEVMAFDQRLDLEKGRTLLQGSDLILDGVDNIPTRFLLQQLGEELDIPLIHGAIAGWYGQVTTIFPGDRTLDLIYPNREGNDRGIETQLGNPSFTPALVASIQVAEGAKVLTGRGSLLRKELLYIDTLNQEYEKLSLD</sequence>
<proteinExistence type="predicted"/>
<dbReference type="InterPro" id="IPR000594">
    <property type="entry name" value="ThiF_NAD_FAD-bd"/>
</dbReference>
<dbReference type="GO" id="GO:0061503">
    <property type="term" value="F:tRNA threonylcarbamoyladenosine dehydratase"/>
    <property type="evidence" value="ECO:0007669"/>
    <property type="project" value="TreeGrafter"/>
</dbReference>
<gene>
    <name evidence="3" type="ORF">J0B03_08135</name>
</gene>
<evidence type="ECO:0000259" key="2">
    <source>
        <dbReference type="Pfam" id="PF00899"/>
    </source>
</evidence>
<dbReference type="KEGG" id="alka:J0B03_08135"/>
<keyword evidence="1" id="KW-0812">Transmembrane</keyword>
<dbReference type="AlphaFoldDB" id="A0A974XKT0"/>
<dbReference type="CDD" id="cd00757">
    <property type="entry name" value="ThiF_MoeB_HesA_family"/>
    <property type="match status" value="1"/>
</dbReference>
<dbReference type="RefSeq" id="WP_207299128.1">
    <property type="nucleotide sequence ID" value="NZ_CP071444.1"/>
</dbReference>
<dbReference type="InterPro" id="IPR045886">
    <property type="entry name" value="ThiF/MoeB/HesA"/>
</dbReference>
<keyword evidence="1" id="KW-0472">Membrane</keyword>
<dbReference type="EMBL" id="CP071444">
    <property type="protein sequence ID" value="QSX07786.1"/>
    <property type="molecule type" value="Genomic_DNA"/>
</dbReference>
<dbReference type="PANTHER" id="PTHR43267">
    <property type="entry name" value="TRNA THREONYLCARBAMOYLADENOSINE DEHYDRATASE"/>
    <property type="match status" value="1"/>
</dbReference>
<dbReference type="InterPro" id="IPR035985">
    <property type="entry name" value="Ubiquitin-activating_enz"/>
</dbReference>
<dbReference type="Pfam" id="PF00899">
    <property type="entry name" value="ThiF"/>
    <property type="match status" value="1"/>
</dbReference>
<keyword evidence="4" id="KW-1185">Reference proteome</keyword>
<reference evidence="3" key="1">
    <citation type="submission" date="2021-03" db="EMBL/GenBank/DDBJ databases">
        <title>Alkalibacter marinus sp. nov., isolated from tidal flat sediment.</title>
        <authorList>
            <person name="Namirimu T."/>
            <person name="Yang J.-A."/>
            <person name="Yang S.-H."/>
            <person name="Kim Y.-J."/>
            <person name="Kwon K.K."/>
        </authorList>
    </citation>
    <scope>NUCLEOTIDE SEQUENCE</scope>
    <source>
        <strain evidence="3">ES005</strain>
    </source>
</reference>
<name>A0A974XKT0_9FIRM</name>
<keyword evidence="1" id="KW-1133">Transmembrane helix</keyword>
<dbReference type="SUPFAM" id="SSF69572">
    <property type="entry name" value="Activating enzymes of the ubiquitin-like proteins"/>
    <property type="match status" value="1"/>
</dbReference>